<keyword evidence="2" id="KW-1185">Reference proteome</keyword>
<evidence type="ECO:0000313" key="1">
    <source>
        <dbReference type="EMBL" id="CAC5423861.1"/>
    </source>
</evidence>
<reference evidence="1 2" key="1">
    <citation type="submission" date="2020-06" db="EMBL/GenBank/DDBJ databases">
        <authorList>
            <person name="Li R."/>
            <person name="Bekaert M."/>
        </authorList>
    </citation>
    <scope>NUCLEOTIDE SEQUENCE [LARGE SCALE GENOMIC DNA]</scope>
    <source>
        <strain evidence="2">wild</strain>
    </source>
</reference>
<dbReference type="AlphaFoldDB" id="A0A6J8EXE0"/>
<sequence length="334" mass="38149">MSILNLAIQNCALTRAETGSNFEQVLKSANSMSEIRTKATKYPGLKEAWIESVKAVTEILDNRTSRLTLKEKPFTVEEAATTEDVEDFESQIQQVVDASIHKGKYQQQHLKSKEDYQKFLNIHCRVRHYLFQVKKYDMENCCSPRVSETVFPWLPDPVVKEDDKDHYKPFNDVVNTAPVECRPSAQVPKAKDVAEQQQGIRNQGLIAQNVRKVVNCFEYNKLRCVYSKRLLSVRDARAFSRLMEKHDYSCGSLITPEGDALEGTVTVRLQITCETPVEYSFYASTLGRQDICVHCGASGAQKDQDLCKKYRVVLPVCKDCTRLKKDIPRRNPIK</sequence>
<dbReference type="Proteomes" id="UP000507470">
    <property type="component" value="Unassembled WGS sequence"/>
</dbReference>
<evidence type="ECO:0000313" key="2">
    <source>
        <dbReference type="Proteomes" id="UP000507470"/>
    </source>
</evidence>
<dbReference type="OrthoDB" id="6142781at2759"/>
<gene>
    <name evidence="1" type="ORF">MCOR_55822</name>
</gene>
<name>A0A6J8EXE0_MYTCO</name>
<proteinExistence type="predicted"/>
<protein>
    <submittedName>
        <fullName evidence="1">Uncharacterized protein</fullName>
    </submittedName>
</protein>
<dbReference type="EMBL" id="CACVKT020009897">
    <property type="protein sequence ID" value="CAC5423861.1"/>
    <property type="molecule type" value="Genomic_DNA"/>
</dbReference>
<accession>A0A6J8EXE0</accession>
<organism evidence="1 2">
    <name type="scientific">Mytilus coruscus</name>
    <name type="common">Sea mussel</name>
    <dbReference type="NCBI Taxonomy" id="42192"/>
    <lineage>
        <taxon>Eukaryota</taxon>
        <taxon>Metazoa</taxon>
        <taxon>Spiralia</taxon>
        <taxon>Lophotrochozoa</taxon>
        <taxon>Mollusca</taxon>
        <taxon>Bivalvia</taxon>
        <taxon>Autobranchia</taxon>
        <taxon>Pteriomorphia</taxon>
        <taxon>Mytilida</taxon>
        <taxon>Mytiloidea</taxon>
        <taxon>Mytilidae</taxon>
        <taxon>Mytilinae</taxon>
        <taxon>Mytilus</taxon>
    </lineage>
</organism>